<keyword evidence="3" id="KW-0378">Hydrolase</keyword>
<evidence type="ECO:0000259" key="2">
    <source>
        <dbReference type="Pfam" id="PF01321"/>
    </source>
</evidence>
<dbReference type="PANTHER" id="PTHR46112:SF2">
    <property type="entry name" value="XAA-PRO AMINOPEPTIDASE P-RELATED"/>
    <property type="match status" value="1"/>
</dbReference>
<dbReference type="PANTHER" id="PTHR46112">
    <property type="entry name" value="AMINOPEPTIDASE"/>
    <property type="match status" value="1"/>
</dbReference>
<gene>
    <name evidence="3" type="ORF">DU505_07585</name>
</gene>
<dbReference type="InterPro" id="IPR029149">
    <property type="entry name" value="Creatin/AminoP/Spt16_N"/>
</dbReference>
<dbReference type="InterPro" id="IPR000994">
    <property type="entry name" value="Pept_M24"/>
</dbReference>
<evidence type="ECO:0000259" key="1">
    <source>
        <dbReference type="Pfam" id="PF00557"/>
    </source>
</evidence>
<keyword evidence="4" id="KW-1185">Reference proteome</keyword>
<dbReference type="Pfam" id="PF00557">
    <property type="entry name" value="Peptidase_M24"/>
    <property type="match status" value="1"/>
</dbReference>
<dbReference type="Gene3D" id="3.40.350.10">
    <property type="entry name" value="Creatinase/prolidase N-terminal domain"/>
    <property type="match status" value="1"/>
</dbReference>
<reference evidence="3 4" key="1">
    <citation type="submission" date="2018-07" db="EMBL/GenBank/DDBJ databases">
        <title>Halomonas montanilacus sp. nov., isolated from Lake Pengyan on Tibetan Plateau.</title>
        <authorList>
            <person name="Lu H."/>
            <person name="Xing P."/>
            <person name="Wu Q."/>
        </authorList>
    </citation>
    <scope>NUCLEOTIDE SEQUENCE [LARGE SCALE GENOMIC DNA]</scope>
    <source>
        <strain evidence="3 4">PYC7W</strain>
    </source>
</reference>
<dbReference type="Proteomes" id="UP000252405">
    <property type="component" value="Unassembled WGS sequence"/>
</dbReference>
<evidence type="ECO:0000313" key="3">
    <source>
        <dbReference type="EMBL" id="RCV90107.1"/>
    </source>
</evidence>
<feature type="domain" description="Creatinase N-terminal" evidence="2">
    <location>
        <begin position="29"/>
        <end position="163"/>
    </location>
</feature>
<protein>
    <submittedName>
        <fullName evidence="3">Aminopeptidase P family protein</fullName>
    </submittedName>
</protein>
<dbReference type="SUPFAM" id="SSF53092">
    <property type="entry name" value="Creatinase/prolidase N-terminal domain"/>
    <property type="match status" value="1"/>
</dbReference>
<dbReference type="AlphaFoldDB" id="A0A368U0T4"/>
<dbReference type="InterPro" id="IPR050659">
    <property type="entry name" value="Peptidase_M24B"/>
</dbReference>
<dbReference type="CDD" id="cd01066">
    <property type="entry name" value="APP_MetAP"/>
    <property type="match status" value="1"/>
</dbReference>
<dbReference type="InterPro" id="IPR000587">
    <property type="entry name" value="Creatinase_N"/>
</dbReference>
<feature type="domain" description="Peptidase M24" evidence="1">
    <location>
        <begin position="171"/>
        <end position="377"/>
    </location>
</feature>
<accession>A0A368U0T4</accession>
<dbReference type="EMBL" id="QPII01000004">
    <property type="protein sequence ID" value="RCV90107.1"/>
    <property type="molecule type" value="Genomic_DNA"/>
</dbReference>
<sequence>MDHHQYRHALAAHLQAVELAFPDAEFDSRQARVRAVMAEAGLDALLVTDPADIYYLTGYNTFEVSVHTCLVCSADRLVLQVPSIETGPAVVTARVDELLGYRWEGIEEVLEPLAETLSGFSSIGLDSFSPTLRHGIIGPLQQRLGVERFRADGGALLDRIRIVKSEAELACLRESARITSRGLAAAIEVIAPGMTDNDVAAEGARALLAAGSEFMSMQPIVTTGRRISVIHLNHQRHRIERDEPVFLEFGAAFRRYTAPMMRTAVAGRASGEMHAMRDVCRSLFETLSGAMRPGNTFDDAARAAESVLAPHADRVFFSGVFGYAVGAQFPPSWVEGSGYIARGQQREFEADMVFHLPLCLRLPGEWGIGISDTVQVTPAGGVPITDNDWQLKERSGS</sequence>
<dbReference type="OrthoDB" id="9761809at2"/>
<comment type="caution">
    <text evidence="3">The sequence shown here is derived from an EMBL/GenBank/DDBJ whole genome shotgun (WGS) entry which is preliminary data.</text>
</comment>
<proteinExistence type="predicted"/>
<evidence type="ECO:0000313" key="4">
    <source>
        <dbReference type="Proteomes" id="UP000252405"/>
    </source>
</evidence>
<dbReference type="RefSeq" id="WP_114478394.1">
    <property type="nucleotide sequence ID" value="NZ_QPII01000004.1"/>
</dbReference>
<dbReference type="Gene3D" id="3.90.230.10">
    <property type="entry name" value="Creatinase/methionine aminopeptidase superfamily"/>
    <property type="match status" value="1"/>
</dbReference>
<name>A0A368U0T4_9GAMM</name>
<dbReference type="InterPro" id="IPR036005">
    <property type="entry name" value="Creatinase/aminopeptidase-like"/>
</dbReference>
<keyword evidence="3" id="KW-0645">Protease</keyword>
<dbReference type="SUPFAM" id="SSF55920">
    <property type="entry name" value="Creatinase/aminopeptidase"/>
    <property type="match status" value="1"/>
</dbReference>
<dbReference type="GO" id="GO:0004177">
    <property type="term" value="F:aminopeptidase activity"/>
    <property type="evidence" value="ECO:0007669"/>
    <property type="project" value="UniProtKB-KW"/>
</dbReference>
<dbReference type="Pfam" id="PF01321">
    <property type="entry name" value="Creatinase_N"/>
    <property type="match status" value="1"/>
</dbReference>
<keyword evidence="3" id="KW-0031">Aminopeptidase</keyword>
<organism evidence="3 4">
    <name type="scientific">Billgrantia montanilacus</name>
    <dbReference type="NCBI Taxonomy" id="2282305"/>
    <lineage>
        <taxon>Bacteria</taxon>
        <taxon>Pseudomonadati</taxon>
        <taxon>Pseudomonadota</taxon>
        <taxon>Gammaproteobacteria</taxon>
        <taxon>Oceanospirillales</taxon>
        <taxon>Halomonadaceae</taxon>
        <taxon>Billgrantia</taxon>
    </lineage>
</organism>